<protein>
    <submittedName>
        <fullName evidence="2">Uncharacterized protein</fullName>
    </submittedName>
</protein>
<organism evidence="2 3">
    <name type="scientific">Alkalicoccobacillus murimartini</name>
    <dbReference type="NCBI Taxonomy" id="171685"/>
    <lineage>
        <taxon>Bacteria</taxon>
        <taxon>Bacillati</taxon>
        <taxon>Bacillota</taxon>
        <taxon>Bacilli</taxon>
        <taxon>Bacillales</taxon>
        <taxon>Bacillaceae</taxon>
        <taxon>Alkalicoccobacillus</taxon>
    </lineage>
</organism>
<keyword evidence="3" id="KW-1185">Reference proteome</keyword>
<sequence>MKKRLSNKALFIIIASVAFVYGISYWFITGDAVIQ</sequence>
<dbReference type="Proteomes" id="UP001225034">
    <property type="component" value="Unassembled WGS sequence"/>
</dbReference>
<keyword evidence="1" id="KW-1133">Transmembrane helix</keyword>
<keyword evidence="1" id="KW-0812">Transmembrane</keyword>
<keyword evidence="1" id="KW-0472">Membrane</keyword>
<evidence type="ECO:0000313" key="3">
    <source>
        <dbReference type="Proteomes" id="UP001225034"/>
    </source>
</evidence>
<accession>A0ABT9YJI1</accession>
<evidence type="ECO:0000313" key="2">
    <source>
        <dbReference type="EMBL" id="MDQ0207849.1"/>
    </source>
</evidence>
<proteinExistence type="predicted"/>
<name>A0ABT9YJI1_9BACI</name>
<evidence type="ECO:0000256" key="1">
    <source>
        <dbReference type="SAM" id="Phobius"/>
    </source>
</evidence>
<dbReference type="EMBL" id="JAUSUA010000003">
    <property type="protein sequence ID" value="MDQ0207849.1"/>
    <property type="molecule type" value="Genomic_DNA"/>
</dbReference>
<gene>
    <name evidence="2" type="ORF">J2S05_002650</name>
</gene>
<comment type="caution">
    <text evidence="2">The sequence shown here is derived from an EMBL/GenBank/DDBJ whole genome shotgun (WGS) entry which is preliminary data.</text>
</comment>
<reference evidence="2 3" key="1">
    <citation type="submission" date="2023-07" db="EMBL/GenBank/DDBJ databases">
        <title>Genomic Encyclopedia of Type Strains, Phase IV (KMG-IV): sequencing the most valuable type-strain genomes for metagenomic binning, comparative biology and taxonomic classification.</title>
        <authorList>
            <person name="Goeker M."/>
        </authorList>
    </citation>
    <scope>NUCLEOTIDE SEQUENCE [LARGE SCALE GENOMIC DNA]</scope>
    <source>
        <strain evidence="2 3">DSM 19154</strain>
    </source>
</reference>
<feature type="transmembrane region" description="Helical" evidence="1">
    <location>
        <begin position="9"/>
        <end position="28"/>
    </location>
</feature>